<feature type="region of interest" description="Disordered" evidence="2">
    <location>
        <begin position="1077"/>
        <end position="1150"/>
    </location>
</feature>
<keyword evidence="1" id="KW-0175">Coiled coil</keyword>
<feature type="coiled-coil region" evidence="1">
    <location>
        <begin position="992"/>
        <end position="1019"/>
    </location>
</feature>
<feature type="compositionally biased region" description="Basic and acidic residues" evidence="2">
    <location>
        <begin position="348"/>
        <end position="357"/>
    </location>
</feature>
<feature type="compositionally biased region" description="Polar residues" evidence="2">
    <location>
        <begin position="386"/>
        <end position="396"/>
    </location>
</feature>
<organism evidence="3 4">
    <name type="scientific">Linnemannia elongata AG-77</name>
    <dbReference type="NCBI Taxonomy" id="1314771"/>
    <lineage>
        <taxon>Eukaryota</taxon>
        <taxon>Fungi</taxon>
        <taxon>Fungi incertae sedis</taxon>
        <taxon>Mucoromycota</taxon>
        <taxon>Mortierellomycotina</taxon>
        <taxon>Mortierellomycetes</taxon>
        <taxon>Mortierellales</taxon>
        <taxon>Mortierellaceae</taxon>
        <taxon>Linnemannia</taxon>
    </lineage>
</organism>
<gene>
    <name evidence="3" type="ORF">K457DRAFT_25200</name>
</gene>
<feature type="compositionally biased region" description="Polar residues" evidence="2">
    <location>
        <begin position="127"/>
        <end position="141"/>
    </location>
</feature>
<feature type="compositionally biased region" description="Basic and acidic residues" evidence="2">
    <location>
        <begin position="52"/>
        <end position="64"/>
    </location>
</feature>
<dbReference type="OrthoDB" id="2398825at2759"/>
<name>A0A197JDX0_9FUNG</name>
<evidence type="ECO:0000313" key="4">
    <source>
        <dbReference type="Proteomes" id="UP000078512"/>
    </source>
</evidence>
<feature type="region of interest" description="Disordered" evidence="2">
    <location>
        <begin position="1"/>
        <end position="64"/>
    </location>
</feature>
<feature type="compositionally biased region" description="Basic residues" evidence="2">
    <location>
        <begin position="257"/>
        <end position="266"/>
    </location>
</feature>
<feature type="compositionally biased region" description="Low complexity" evidence="2">
    <location>
        <begin position="36"/>
        <end position="50"/>
    </location>
</feature>
<feature type="region of interest" description="Disordered" evidence="2">
    <location>
        <begin position="579"/>
        <end position="601"/>
    </location>
</feature>
<feature type="compositionally biased region" description="Low complexity" evidence="2">
    <location>
        <begin position="184"/>
        <end position="204"/>
    </location>
</feature>
<feature type="compositionally biased region" description="Low complexity" evidence="2">
    <location>
        <begin position="579"/>
        <end position="596"/>
    </location>
</feature>
<feature type="region of interest" description="Disordered" evidence="2">
    <location>
        <begin position="171"/>
        <end position="279"/>
    </location>
</feature>
<keyword evidence="4" id="KW-1185">Reference proteome</keyword>
<evidence type="ECO:0000256" key="1">
    <source>
        <dbReference type="SAM" id="Coils"/>
    </source>
</evidence>
<accession>A0A197JDX0</accession>
<dbReference type="EMBL" id="KV442122">
    <property type="protein sequence ID" value="OAQ23337.1"/>
    <property type="molecule type" value="Genomic_DNA"/>
</dbReference>
<feature type="region of interest" description="Disordered" evidence="2">
    <location>
        <begin position="781"/>
        <end position="801"/>
    </location>
</feature>
<dbReference type="AlphaFoldDB" id="A0A197JDX0"/>
<dbReference type="Proteomes" id="UP000078512">
    <property type="component" value="Unassembled WGS sequence"/>
</dbReference>
<sequence>MHSQQQQQQQQQYCTDSTTSYSPDAAERHSEGMKLYQYDNNQQQGQGQYGLHHIDSDPDIHGRDSGAMAADLTPLFTLPSQQHNNNGIDNKKQMLMAAAAATMIDMTKYPEGQNDDGHHHHQQQQQYPTNNSNKSSPTPLSSGVGEVIGHGQLHGAQGAAYPLQQRQSLHHPGYAQQPPHHQGPQKSPPVQKQRPKQQQQQQQPQHPPNHYGYDLEQEKQQQRNQRSPSPFQHERHSLYQQQPQQEPNRPANSSSNKGRHHPRPPKLIHVAPPQQKEQQHKLTITCSPSPPPRKESLENAGALAGAGVGAAIERGGVSAQEQVLLDDRAHYRTMMMASADSAVSLTSEGEKYTEHGDNSGNGSNDVGWTASPSSLSLDSRSNTLSKTTAATNQSGGSDTCAVGTLRQVGTGAAGVEGGESPLALPNPPFYPQKATEAEGRGGVSKSRCGSMSSADAHVVRGPEWQTRMHGGENGSGSVILDMGTSTSQPPVPSSPGKTGWEREDATPTTPVPAYQLPAPKNGGMDNGKDSVTGAGAGAGSHQHSHSLFDFFRGRKSSIHKNSTLHQQAAAAAAAAYAASHGSGSGSGSESLAGADGHSPALPLMGTPPSIARSRLGSVAALGPPVPPPLRKQSLDVSALSGYHRNVPGAAGGGDGGLHRSDRHAATMPILPSSASSPAFGVSGLEALTPTQAMDVITSSTIPLTPFVTAKTNVDTTTSSYSTQSTLSKVAGAVVGVTIGKRRPSVVSKVNAGASSHGFGLLKYREKPPPMPLVVKQQQQQVQYQHQHSGAESDGFSGDGTGLDAEQLQYHARFMRSEKSMTELMEYVGKMYHTVMNKDVALEYSRTQIAVLHKELDQNRVRSEDDRKSLTAEVDTVKEQVVKMEENFLLWRTKVHHDQMAQQEEFLQERLVKQDRIEELEDMLHASQEEATRLRNRLLVLEYEDGYVGATAFLSSSTSDYNHPGDPYNPCTTIAIEHGPMTINSHKRRSGDFRIMEQRAQSFEGQVQELKRAMEKLKQDQGKDLAELRMKFGAKCSKLEHDVHAAKMESTMYNEMLHEVVTENEDLRKQLKDAQRQLRRQGHSASVCIDSGNSSSTTINNNYRSDSNSSNATKSKSSSKPRRNPDHYGFPDDGSYSLDGSDDDDMEDIVI</sequence>
<feature type="compositionally biased region" description="Low complexity" evidence="2">
    <location>
        <begin position="358"/>
        <end position="385"/>
    </location>
</feature>
<reference evidence="3 4" key="1">
    <citation type="submission" date="2016-05" db="EMBL/GenBank/DDBJ databases">
        <title>Genome sequencing reveals origins of a unique bacterial endosymbiosis in the earliest lineages of terrestrial Fungi.</title>
        <authorList>
            <consortium name="DOE Joint Genome Institute"/>
            <person name="Uehling J."/>
            <person name="Gryganskyi A."/>
            <person name="Hameed K."/>
            <person name="Tschaplinski T."/>
            <person name="Misztal P."/>
            <person name="Wu S."/>
            <person name="Desiro A."/>
            <person name="Vande Pol N."/>
            <person name="Du Z.-Y."/>
            <person name="Zienkiewicz A."/>
            <person name="Zienkiewicz K."/>
            <person name="Morin E."/>
            <person name="Tisserant E."/>
            <person name="Splivallo R."/>
            <person name="Hainaut M."/>
            <person name="Henrissat B."/>
            <person name="Ohm R."/>
            <person name="Kuo A."/>
            <person name="Yan J."/>
            <person name="Lipzen A."/>
            <person name="Nolan M."/>
            <person name="Labutti K."/>
            <person name="Barry K."/>
            <person name="Goldstein A."/>
            <person name="Labbe J."/>
            <person name="Schadt C."/>
            <person name="Tuskan G."/>
            <person name="Grigoriev I."/>
            <person name="Martin F."/>
            <person name="Vilgalys R."/>
            <person name="Bonito G."/>
        </authorList>
    </citation>
    <scope>NUCLEOTIDE SEQUENCE [LARGE SCALE GENOMIC DNA]</scope>
    <source>
        <strain evidence="3 4">AG-77</strain>
    </source>
</reference>
<feature type="region of interest" description="Disordered" evidence="2">
    <location>
        <begin position="108"/>
        <end position="148"/>
    </location>
</feature>
<feature type="compositionally biased region" description="Polar residues" evidence="2">
    <location>
        <begin position="238"/>
        <end position="256"/>
    </location>
</feature>
<feature type="compositionally biased region" description="Low complexity" evidence="2">
    <location>
        <begin position="1"/>
        <end position="12"/>
    </location>
</feature>
<evidence type="ECO:0000313" key="3">
    <source>
        <dbReference type="EMBL" id="OAQ23337.1"/>
    </source>
</evidence>
<feature type="region of interest" description="Disordered" evidence="2">
    <location>
        <begin position="482"/>
        <end position="543"/>
    </location>
</feature>
<proteinExistence type="predicted"/>
<protein>
    <submittedName>
        <fullName evidence="3">Uncharacterized protein</fullName>
    </submittedName>
</protein>
<feature type="compositionally biased region" description="Polar residues" evidence="2">
    <location>
        <begin position="13"/>
        <end position="22"/>
    </location>
</feature>
<feature type="compositionally biased region" description="Acidic residues" evidence="2">
    <location>
        <begin position="1139"/>
        <end position="1150"/>
    </location>
</feature>
<feature type="region of interest" description="Disordered" evidence="2">
    <location>
        <begin position="346"/>
        <end position="396"/>
    </location>
</feature>
<feature type="compositionally biased region" description="Low complexity" evidence="2">
    <location>
        <begin position="1090"/>
        <end position="1115"/>
    </location>
</feature>
<evidence type="ECO:0000256" key="2">
    <source>
        <dbReference type="SAM" id="MobiDB-lite"/>
    </source>
</evidence>
<feature type="coiled-coil region" evidence="1">
    <location>
        <begin position="852"/>
        <end position="936"/>
    </location>
</feature>
<feature type="region of interest" description="Disordered" evidence="2">
    <location>
        <begin position="435"/>
        <end position="454"/>
    </location>
</feature>